<reference evidence="1 2" key="1">
    <citation type="submission" date="2016-08" db="EMBL/GenBank/DDBJ databases">
        <title>A novel genetic cassette of butanologenic Thermoanaerobacterium thermosaccharolyticum that directly convert cellulose to butanol.</title>
        <authorList>
            <person name="Li T."/>
            <person name="He J."/>
        </authorList>
    </citation>
    <scope>NUCLEOTIDE SEQUENCE [LARGE SCALE GENOMIC DNA]</scope>
    <source>
        <strain evidence="1 2">TG57</strain>
    </source>
</reference>
<dbReference type="AlphaFoldDB" id="A0A223I050"/>
<dbReference type="InterPro" id="IPR011397">
    <property type="entry name" value="YhfC"/>
</dbReference>
<protein>
    <submittedName>
        <fullName evidence="1">Membrane protein</fullName>
    </submittedName>
</protein>
<gene>
    <name evidence="1" type="ORF">Thert_02186</name>
</gene>
<dbReference type="Pfam" id="PF10086">
    <property type="entry name" value="YhfC"/>
    <property type="match status" value="1"/>
</dbReference>
<dbReference type="RefSeq" id="WP_094397560.1">
    <property type="nucleotide sequence ID" value="NZ_CP016893.1"/>
</dbReference>
<evidence type="ECO:0000313" key="1">
    <source>
        <dbReference type="EMBL" id="AST58116.1"/>
    </source>
</evidence>
<proteinExistence type="predicted"/>
<dbReference type="EMBL" id="CP016893">
    <property type="protein sequence ID" value="AST58116.1"/>
    <property type="molecule type" value="Genomic_DNA"/>
</dbReference>
<organism evidence="1 2">
    <name type="scientific">Thermoanaerobacterium thermosaccharolyticum</name>
    <name type="common">Clostridium thermosaccharolyticum</name>
    <dbReference type="NCBI Taxonomy" id="1517"/>
    <lineage>
        <taxon>Bacteria</taxon>
        <taxon>Bacillati</taxon>
        <taxon>Bacillota</taxon>
        <taxon>Clostridia</taxon>
        <taxon>Thermoanaerobacterales</taxon>
        <taxon>Thermoanaerobacteraceae</taxon>
        <taxon>Thermoanaerobacterium</taxon>
    </lineage>
</organism>
<accession>A0A223I050</accession>
<sequence>MVNGLKMAFIIISIIFSILIPVFAVAYSYKRFKISFKALFTGALIFIVFALILESTLHSFIFKYTAIIHHPYAYAFYGACAAAIFEEFGRLIGFKTILKKYRNWKDGLSYGLGHGGTEAIIIGGISNINNLIYSFMINSGSLEALKAKLPFGTVDQIKNAIINTPSYMFLISGFERLFAFTLQIALSILVLYSVKSGRYKYFIYALLLHFITDIFAALYQAKVLKSIFVVEIIVFVIAVFSFVFIVKSKKIVEKIS</sequence>
<evidence type="ECO:0000313" key="2">
    <source>
        <dbReference type="Proteomes" id="UP000214975"/>
    </source>
</evidence>
<name>A0A223I050_THETR</name>
<dbReference type="PIRSF" id="PIRSF033101">
    <property type="entry name" value="UCP033101"/>
    <property type="match status" value="1"/>
</dbReference>
<dbReference type="Proteomes" id="UP000214975">
    <property type="component" value="Chromosome"/>
</dbReference>